<feature type="transmembrane region" description="Helical" evidence="2">
    <location>
        <begin position="17"/>
        <end position="38"/>
    </location>
</feature>
<dbReference type="OrthoDB" id="9761985at2"/>
<keyword evidence="4" id="KW-1185">Reference proteome</keyword>
<dbReference type="SUPFAM" id="SSF53335">
    <property type="entry name" value="S-adenosyl-L-methionine-dependent methyltransferases"/>
    <property type="match status" value="1"/>
</dbReference>
<comment type="caution">
    <text evidence="3">The sequence shown here is derived from an EMBL/GenBank/DDBJ whole genome shotgun (WGS) entry which is preliminary data.</text>
</comment>
<feature type="transmembrane region" description="Helical" evidence="2">
    <location>
        <begin position="225"/>
        <end position="246"/>
    </location>
</feature>
<dbReference type="PANTHER" id="PTHR43317:SF1">
    <property type="entry name" value="THERMOSPERMINE SYNTHASE ACAULIS5"/>
    <property type="match status" value="1"/>
</dbReference>
<feature type="transmembrane region" description="Helical" evidence="2">
    <location>
        <begin position="433"/>
        <end position="463"/>
    </location>
</feature>
<evidence type="ECO:0000313" key="4">
    <source>
        <dbReference type="Proteomes" id="UP000309848"/>
    </source>
</evidence>
<dbReference type="Gene3D" id="3.40.50.150">
    <property type="entry name" value="Vaccinia Virus protein VP39"/>
    <property type="match status" value="1"/>
</dbReference>
<feature type="transmembrane region" description="Helical" evidence="2">
    <location>
        <begin position="50"/>
        <end position="70"/>
    </location>
</feature>
<keyword evidence="2" id="KW-0812">Transmembrane</keyword>
<name>A0A4S1WQW1_9SPHN</name>
<evidence type="ECO:0000313" key="3">
    <source>
        <dbReference type="EMBL" id="TGX45748.1"/>
    </source>
</evidence>
<proteinExistence type="predicted"/>
<feature type="transmembrane region" description="Helical" evidence="2">
    <location>
        <begin position="183"/>
        <end position="204"/>
    </location>
</feature>
<reference evidence="3 4" key="1">
    <citation type="submission" date="2019-04" db="EMBL/GenBank/DDBJ databases">
        <title>Sphingomonas psychrotolerans sp. nov., isolated from soil in the Tianshan Mountains, Xinjiang, China.</title>
        <authorList>
            <person name="Luo Y."/>
            <person name="Sheng H."/>
        </authorList>
    </citation>
    <scope>NUCLEOTIDE SEQUENCE [LARGE SCALE GENOMIC DNA]</scope>
    <source>
        <strain evidence="3 4">KIS18-15</strain>
    </source>
</reference>
<feature type="transmembrane region" description="Helical" evidence="2">
    <location>
        <begin position="151"/>
        <end position="171"/>
    </location>
</feature>
<dbReference type="AlphaFoldDB" id="A0A4S1WQW1"/>
<dbReference type="GO" id="GO:0006596">
    <property type="term" value="P:polyamine biosynthetic process"/>
    <property type="evidence" value="ECO:0007669"/>
    <property type="project" value="UniProtKB-KW"/>
</dbReference>
<keyword evidence="2" id="KW-1133">Transmembrane helix</keyword>
<feature type="transmembrane region" description="Helical" evidence="2">
    <location>
        <begin position="82"/>
        <end position="100"/>
    </location>
</feature>
<keyword evidence="1" id="KW-0620">Polyamine biosynthesis</keyword>
<feature type="transmembrane region" description="Helical" evidence="2">
    <location>
        <begin position="371"/>
        <end position="390"/>
    </location>
</feature>
<dbReference type="Proteomes" id="UP000309848">
    <property type="component" value="Unassembled WGS sequence"/>
</dbReference>
<protein>
    <recommendedName>
        <fullName evidence="5">Spermidine synthase</fullName>
    </recommendedName>
</protein>
<sequence>MADGVEQATGQRTRFRWLFVLAILTGSFLLFLVQPMVARMALPRLGGAPAVWNSAMLVYQALLLGGYAYAHWLGRVPVRAQAGIHLAVLAVAAIWLPIGLTAMELPADAEPALWVPWLFGASIGPLFFAISAQAPLLQRWYSVASGGRDPYALYAASNIGSFGGLIAYPLIVEPALALRAQSWLWTIGYGLVFVLVAACATLLPRKAPEEPHVAHHSPAPDARRVLHWIVLAFVPSGLMLATTTFLTTDIVAMPMLWVLPLGLYLLSFSVAFREGETIPALLAKFTPIIVLLFGATLIAGHQKLAYFNALIGLVLLFVVAVSLHSCMYRLRPAPDRLTGFYLAMSVGGALGGVFSGLIAPVLCDWTYEYPLLILAAGALAPQTFLFPALARLWQGEGQILRIKILLATLLVAIFVWLGLANPGGVLGGMHEQIAFLAVAAIGLLATGLRVPWLVALAGALFLFGGYRAIDISLSGDRTRSYFGVYTVSDLPDERRLAHGTTLHGIQLKGARARIPTTYYVPGSGVGRAMLAAPALYGPAARIAVVGLGTGTLACYARPGQQWRFYEIDPAVIGLSSGAGKFSFVRQCAPQAAMVVGDARLRLAEAPPASIDLLALDAFSSDAVPMHLMTTEAFDSYAHALAPNGLLLVHISNRFLALSPVVAGAAAQGGWHAARRVYQPNASELLDEAAVSDWIALSRDPATLARLTDGDPRWETLRPRPGFVPWTDDYASVVPVMRAFHPSLADE</sequence>
<accession>A0A4S1WQW1</accession>
<dbReference type="PANTHER" id="PTHR43317">
    <property type="entry name" value="THERMOSPERMINE SYNTHASE ACAULIS5"/>
    <property type="match status" value="1"/>
</dbReference>
<dbReference type="RefSeq" id="WP_135981867.1">
    <property type="nucleotide sequence ID" value="NZ_JAASQM010000001.1"/>
</dbReference>
<feature type="transmembrane region" description="Helical" evidence="2">
    <location>
        <begin position="305"/>
        <end position="328"/>
    </location>
</feature>
<evidence type="ECO:0000256" key="1">
    <source>
        <dbReference type="ARBA" id="ARBA00023115"/>
    </source>
</evidence>
<gene>
    <name evidence="3" type="ORF">E5A74_00770</name>
</gene>
<dbReference type="InterPro" id="IPR029063">
    <property type="entry name" value="SAM-dependent_MTases_sf"/>
</dbReference>
<evidence type="ECO:0000256" key="2">
    <source>
        <dbReference type="SAM" id="Phobius"/>
    </source>
</evidence>
<feature type="transmembrane region" description="Helical" evidence="2">
    <location>
        <begin position="252"/>
        <end position="272"/>
    </location>
</feature>
<feature type="transmembrane region" description="Helical" evidence="2">
    <location>
        <begin position="402"/>
        <end position="421"/>
    </location>
</feature>
<evidence type="ECO:0008006" key="5">
    <source>
        <dbReference type="Google" id="ProtNLM"/>
    </source>
</evidence>
<organism evidence="3 4">
    <name type="scientific">Sphingomonas naasensis</name>
    <dbReference type="NCBI Taxonomy" id="1344951"/>
    <lineage>
        <taxon>Bacteria</taxon>
        <taxon>Pseudomonadati</taxon>
        <taxon>Pseudomonadota</taxon>
        <taxon>Alphaproteobacteria</taxon>
        <taxon>Sphingomonadales</taxon>
        <taxon>Sphingomonadaceae</taxon>
        <taxon>Sphingomonas</taxon>
    </lineage>
</organism>
<keyword evidence="2" id="KW-0472">Membrane</keyword>
<feature type="transmembrane region" description="Helical" evidence="2">
    <location>
        <begin position="281"/>
        <end position="299"/>
    </location>
</feature>
<feature type="transmembrane region" description="Helical" evidence="2">
    <location>
        <begin position="340"/>
        <end position="359"/>
    </location>
</feature>
<dbReference type="EMBL" id="SRXU01000001">
    <property type="protein sequence ID" value="TGX45748.1"/>
    <property type="molecule type" value="Genomic_DNA"/>
</dbReference>
<feature type="transmembrane region" description="Helical" evidence="2">
    <location>
        <begin position="112"/>
        <end position="130"/>
    </location>
</feature>